<evidence type="ECO:0000256" key="7">
    <source>
        <dbReference type="ARBA" id="ARBA00022801"/>
    </source>
</evidence>
<accession>A0A4V4HI96</accession>
<evidence type="ECO:0000256" key="6">
    <source>
        <dbReference type="ARBA" id="ARBA00022729"/>
    </source>
</evidence>
<dbReference type="InterPro" id="IPR043579">
    <property type="entry name" value="CUTINASE_2"/>
</dbReference>
<dbReference type="OrthoDB" id="3225429at2759"/>
<keyword evidence="6 12" id="KW-0732">Signal</keyword>
<dbReference type="Pfam" id="PF01083">
    <property type="entry name" value="Cutinase"/>
    <property type="match status" value="1"/>
</dbReference>
<feature type="active site" description="Nucleophile" evidence="10">
    <location>
        <position position="110"/>
    </location>
</feature>
<keyword evidence="14" id="KW-1185">Reference proteome</keyword>
<dbReference type="PANTHER" id="PTHR48250">
    <property type="entry name" value="CUTINASE 2-RELATED"/>
    <property type="match status" value="1"/>
</dbReference>
<dbReference type="SMART" id="SM01110">
    <property type="entry name" value="Cutinase"/>
    <property type="match status" value="1"/>
</dbReference>
<reference evidence="13 14" key="1">
    <citation type="journal article" date="2019" name="Nat. Ecol. Evol.">
        <title>Megaphylogeny resolves global patterns of mushroom evolution.</title>
        <authorList>
            <person name="Varga T."/>
            <person name="Krizsan K."/>
            <person name="Foldi C."/>
            <person name="Dima B."/>
            <person name="Sanchez-Garcia M."/>
            <person name="Sanchez-Ramirez S."/>
            <person name="Szollosi G.J."/>
            <person name="Szarkandi J.G."/>
            <person name="Papp V."/>
            <person name="Albert L."/>
            <person name="Andreopoulos W."/>
            <person name="Angelini C."/>
            <person name="Antonin V."/>
            <person name="Barry K.W."/>
            <person name="Bougher N.L."/>
            <person name="Buchanan P."/>
            <person name="Buyck B."/>
            <person name="Bense V."/>
            <person name="Catcheside P."/>
            <person name="Chovatia M."/>
            <person name="Cooper J."/>
            <person name="Damon W."/>
            <person name="Desjardin D."/>
            <person name="Finy P."/>
            <person name="Geml J."/>
            <person name="Haridas S."/>
            <person name="Hughes K."/>
            <person name="Justo A."/>
            <person name="Karasinski D."/>
            <person name="Kautmanova I."/>
            <person name="Kiss B."/>
            <person name="Kocsube S."/>
            <person name="Kotiranta H."/>
            <person name="LaButti K.M."/>
            <person name="Lechner B.E."/>
            <person name="Liimatainen K."/>
            <person name="Lipzen A."/>
            <person name="Lukacs Z."/>
            <person name="Mihaltcheva S."/>
            <person name="Morgado L.N."/>
            <person name="Niskanen T."/>
            <person name="Noordeloos M.E."/>
            <person name="Ohm R.A."/>
            <person name="Ortiz-Santana B."/>
            <person name="Ovrebo C."/>
            <person name="Racz N."/>
            <person name="Riley R."/>
            <person name="Savchenko A."/>
            <person name="Shiryaev A."/>
            <person name="Soop K."/>
            <person name="Spirin V."/>
            <person name="Szebenyi C."/>
            <person name="Tomsovsky M."/>
            <person name="Tulloss R.E."/>
            <person name="Uehling J."/>
            <person name="Grigoriev I.V."/>
            <person name="Vagvolgyi C."/>
            <person name="Papp T."/>
            <person name="Martin F.M."/>
            <person name="Miettinen O."/>
            <person name="Hibbett D.S."/>
            <person name="Nagy L.G."/>
        </authorList>
    </citation>
    <scope>NUCLEOTIDE SEQUENCE [LARGE SCALE GENOMIC DNA]</scope>
    <source>
        <strain evidence="13 14">CBS 962.96</strain>
    </source>
</reference>
<evidence type="ECO:0000256" key="4">
    <source>
        <dbReference type="ARBA" id="ARBA00022487"/>
    </source>
</evidence>
<evidence type="ECO:0000313" key="13">
    <source>
        <dbReference type="EMBL" id="THV05716.1"/>
    </source>
</evidence>
<dbReference type="EC" id="3.1.1.74" evidence="3"/>
<evidence type="ECO:0000256" key="8">
    <source>
        <dbReference type="ARBA" id="ARBA00023157"/>
    </source>
</evidence>
<dbReference type="InterPro" id="IPR011150">
    <property type="entry name" value="Cutinase_monf"/>
</dbReference>
<keyword evidence="7" id="KW-0378">Hydrolase</keyword>
<name>A0A4V4HI96_DENBC</name>
<feature type="active site" evidence="10">
    <location>
        <position position="162"/>
    </location>
</feature>
<evidence type="ECO:0000256" key="9">
    <source>
        <dbReference type="ARBA" id="ARBA00034045"/>
    </source>
</evidence>
<evidence type="ECO:0000256" key="11">
    <source>
        <dbReference type="PIRSR" id="PIRSR611150-2"/>
    </source>
</evidence>
<gene>
    <name evidence="13" type="ORF">K435DRAFT_890342</name>
</gene>
<organism evidence="13 14">
    <name type="scientific">Dendrothele bispora (strain CBS 962.96)</name>
    <dbReference type="NCBI Taxonomy" id="1314807"/>
    <lineage>
        <taxon>Eukaryota</taxon>
        <taxon>Fungi</taxon>
        <taxon>Dikarya</taxon>
        <taxon>Basidiomycota</taxon>
        <taxon>Agaricomycotina</taxon>
        <taxon>Agaricomycetes</taxon>
        <taxon>Agaricomycetidae</taxon>
        <taxon>Agaricales</taxon>
        <taxon>Agaricales incertae sedis</taxon>
        <taxon>Dendrothele</taxon>
    </lineage>
</organism>
<evidence type="ECO:0000256" key="12">
    <source>
        <dbReference type="SAM" id="SignalP"/>
    </source>
</evidence>
<feature type="chain" id="PRO_5020883929" description="cutinase" evidence="12">
    <location>
        <begin position="21"/>
        <end position="279"/>
    </location>
</feature>
<feature type="active site" description="Proton donor/acceptor" evidence="10">
    <location>
        <position position="175"/>
    </location>
</feature>
<dbReference type="SUPFAM" id="SSF53474">
    <property type="entry name" value="alpha/beta-Hydrolases"/>
    <property type="match status" value="1"/>
</dbReference>
<dbReference type="PROSITE" id="PS00931">
    <property type="entry name" value="CUTINASE_2"/>
    <property type="match status" value="1"/>
</dbReference>
<comment type="subcellular location">
    <subcellularLocation>
        <location evidence="1">Secreted</location>
    </subcellularLocation>
</comment>
<dbReference type="PANTHER" id="PTHR48250:SF3">
    <property type="entry name" value="CUTINASE 1-RELATED"/>
    <property type="match status" value="1"/>
</dbReference>
<dbReference type="EMBL" id="ML179047">
    <property type="protein sequence ID" value="THV05716.1"/>
    <property type="molecule type" value="Genomic_DNA"/>
</dbReference>
<keyword evidence="4" id="KW-0719">Serine esterase</keyword>
<evidence type="ECO:0000313" key="14">
    <source>
        <dbReference type="Proteomes" id="UP000297245"/>
    </source>
</evidence>
<keyword evidence="5" id="KW-0964">Secreted</keyword>
<sequence>MFKSLLTFVTIAGLAVSGLAAPVIEARQSCADVIVVYARGTGQSGTIGDPQSVGALLQADLASALGSRSLSFRGVDYPASIAGFLEGGATDLTSAANSCPNSKIVSAGYSQGGQLVHNSAAMLSTAVKNRISAVVIFGDPKRDQPISGIPSNRIDIICHTGDNICDGGIIVAAPHLCVNLRSANMFSNSFLVTFPRNSLNTTKSIGTINKTLQLLLSSSFRTCRVEPRSTRKVGLSTSTTKKQNFHCCNILVRIPCTYIIMYLWQFLSRKVVFWIDVSI</sequence>
<dbReference type="Gene3D" id="3.40.50.1820">
    <property type="entry name" value="alpha/beta hydrolase"/>
    <property type="match status" value="1"/>
</dbReference>
<dbReference type="GO" id="GO:0050525">
    <property type="term" value="F:cutinase activity"/>
    <property type="evidence" value="ECO:0007669"/>
    <property type="project" value="UniProtKB-EC"/>
</dbReference>
<dbReference type="AlphaFoldDB" id="A0A4V4HI96"/>
<evidence type="ECO:0000256" key="5">
    <source>
        <dbReference type="ARBA" id="ARBA00022525"/>
    </source>
</evidence>
<feature type="disulfide bond" evidence="11">
    <location>
        <begin position="158"/>
        <end position="165"/>
    </location>
</feature>
<feature type="disulfide bond" evidence="11">
    <location>
        <begin position="30"/>
        <end position="99"/>
    </location>
</feature>
<dbReference type="GO" id="GO:0005576">
    <property type="term" value="C:extracellular region"/>
    <property type="evidence" value="ECO:0007669"/>
    <property type="project" value="UniProtKB-SubCell"/>
</dbReference>
<dbReference type="GO" id="GO:0016052">
    <property type="term" value="P:carbohydrate catabolic process"/>
    <property type="evidence" value="ECO:0007669"/>
    <property type="project" value="TreeGrafter"/>
</dbReference>
<protein>
    <recommendedName>
        <fullName evidence="3">cutinase</fullName>
        <ecNumber evidence="3">3.1.1.74</ecNumber>
    </recommendedName>
</protein>
<evidence type="ECO:0000256" key="2">
    <source>
        <dbReference type="ARBA" id="ARBA00007534"/>
    </source>
</evidence>
<dbReference type="Proteomes" id="UP000297245">
    <property type="component" value="Unassembled WGS sequence"/>
</dbReference>
<evidence type="ECO:0000256" key="10">
    <source>
        <dbReference type="PIRSR" id="PIRSR611150-1"/>
    </source>
</evidence>
<feature type="signal peptide" evidence="12">
    <location>
        <begin position="1"/>
        <end position="20"/>
    </location>
</feature>
<comment type="catalytic activity">
    <reaction evidence="9">
        <text>cutin + H2O = cutin monomers.</text>
        <dbReference type="EC" id="3.1.1.74"/>
    </reaction>
</comment>
<keyword evidence="8 11" id="KW-1015">Disulfide bond</keyword>
<proteinExistence type="inferred from homology"/>
<dbReference type="InterPro" id="IPR029058">
    <property type="entry name" value="AB_hydrolase_fold"/>
</dbReference>
<comment type="similarity">
    <text evidence="2">Belongs to the cutinase family.</text>
</comment>
<dbReference type="InterPro" id="IPR000675">
    <property type="entry name" value="Cutinase/axe"/>
</dbReference>
<dbReference type="PRINTS" id="PR00129">
    <property type="entry name" value="CUTINASE"/>
</dbReference>
<evidence type="ECO:0000256" key="3">
    <source>
        <dbReference type="ARBA" id="ARBA00013095"/>
    </source>
</evidence>
<evidence type="ECO:0000256" key="1">
    <source>
        <dbReference type="ARBA" id="ARBA00004613"/>
    </source>
</evidence>